<reference evidence="2" key="1">
    <citation type="submission" date="2006-12" db="EMBL/GenBank/DDBJ databases">
        <authorList>
            <person name="Fouts D.E."/>
            <person name="Nelson K.E."/>
            <person name="Sebastian Y."/>
        </authorList>
    </citation>
    <scope>NUCLEOTIDE SEQUENCE [LARGE SCALE GENOMIC DNA]</scope>
    <source>
        <strain evidence="2">81-176</strain>
    </source>
</reference>
<proteinExistence type="predicted"/>
<evidence type="ECO:0000313" key="2">
    <source>
        <dbReference type="Proteomes" id="UP000000646"/>
    </source>
</evidence>
<dbReference type="EMBL" id="CP000538">
    <property type="protein sequence ID" value="EAQ73150.1"/>
    <property type="molecule type" value="Genomic_DNA"/>
</dbReference>
<name>A0A0H3PBR5_CAMJJ</name>
<sequence>MNDFFDFFHKFILKTENLNLEILTKNNKYFLIPNEVCRYKKSPFGLLG</sequence>
<organism evidence="1 2">
    <name type="scientific">Campylobacter jejuni subsp. jejuni serotype O:23/36 (strain 81-176)</name>
    <dbReference type="NCBI Taxonomy" id="354242"/>
    <lineage>
        <taxon>Bacteria</taxon>
        <taxon>Pseudomonadati</taxon>
        <taxon>Campylobacterota</taxon>
        <taxon>Epsilonproteobacteria</taxon>
        <taxon>Campylobacterales</taxon>
        <taxon>Campylobacteraceae</taxon>
        <taxon>Campylobacter</taxon>
    </lineage>
</organism>
<dbReference type="HOGENOM" id="CLU_3150597_0_0_7"/>
<dbReference type="AlphaFoldDB" id="A0A0H3PBR5"/>
<dbReference type="KEGG" id="cjj:CJJ81176_0394"/>
<gene>
    <name evidence="1" type="ordered locus">CJJ81176_0394</name>
</gene>
<accession>A0A0H3PBR5</accession>
<protein>
    <submittedName>
        <fullName evidence="1">Colicin E1 immunity protein</fullName>
    </submittedName>
</protein>
<dbReference type="Proteomes" id="UP000000646">
    <property type="component" value="Chromosome"/>
</dbReference>
<evidence type="ECO:0000313" key="1">
    <source>
        <dbReference type="EMBL" id="EAQ73150.1"/>
    </source>
</evidence>